<feature type="compositionally biased region" description="Acidic residues" evidence="1">
    <location>
        <begin position="107"/>
        <end position="117"/>
    </location>
</feature>
<proteinExistence type="predicted"/>
<evidence type="ECO:0000256" key="1">
    <source>
        <dbReference type="SAM" id="MobiDB-lite"/>
    </source>
</evidence>
<feature type="region of interest" description="Disordered" evidence="1">
    <location>
        <begin position="92"/>
        <end position="117"/>
    </location>
</feature>
<reference evidence="2" key="1">
    <citation type="submission" date="2021-05" db="EMBL/GenBank/DDBJ databases">
        <title>A free-living protist that lacks canonical eukaryotic 1 DNA replication and segregation systems.</title>
        <authorList>
            <person name="Salas-Leiva D.E."/>
            <person name="Tromer E.C."/>
            <person name="Curtis B.A."/>
            <person name="Jerlstrom-Hultqvist J."/>
            <person name="Kolisko M."/>
            <person name="Yi Z."/>
            <person name="Salas-Leiva J.S."/>
            <person name="Gallot-Lavallee L."/>
            <person name="Kops G.J.P.L."/>
            <person name="Archibald J.M."/>
            <person name="Simpson A.G.B."/>
            <person name="Roger A.J."/>
        </authorList>
    </citation>
    <scope>NUCLEOTIDE SEQUENCE</scope>
    <source>
        <strain evidence="2">BICM</strain>
    </source>
</reference>
<organism evidence="2 3">
    <name type="scientific">Carpediemonas membranifera</name>
    <dbReference type="NCBI Taxonomy" id="201153"/>
    <lineage>
        <taxon>Eukaryota</taxon>
        <taxon>Metamonada</taxon>
        <taxon>Carpediemonas-like organisms</taxon>
        <taxon>Carpediemonas</taxon>
    </lineage>
</organism>
<accession>A0A8J6ASJ3</accession>
<dbReference type="EMBL" id="JAHDYR010000028">
    <property type="protein sequence ID" value="KAG9392983.1"/>
    <property type="molecule type" value="Genomic_DNA"/>
</dbReference>
<dbReference type="Proteomes" id="UP000717585">
    <property type="component" value="Unassembled WGS sequence"/>
</dbReference>
<comment type="caution">
    <text evidence="2">The sequence shown here is derived from an EMBL/GenBank/DDBJ whole genome shotgun (WGS) entry which is preliminary data.</text>
</comment>
<keyword evidence="3" id="KW-1185">Reference proteome</keyword>
<sequence>MELVETNDIAKELSTDRVASCATKVLQGAATMTEPPYGLCAPATPMYSASGRSTSSQISFAPYDPFQDQRQQFVSSAVPVARVYDVYKLLAAEPAQPPEPAERSQGIDEDEVDDTML</sequence>
<gene>
    <name evidence="2" type="ORF">J8273_5577</name>
</gene>
<dbReference type="AlphaFoldDB" id="A0A8J6ASJ3"/>
<name>A0A8J6ASJ3_9EUKA</name>
<evidence type="ECO:0000313" key="2">
    <source>
        <dbReference type="EMBL" id="KAG9392983.1"/>
    </source>
</evidence>
<protein>
    <submittedName>
        <fullName evidence="2">Uncharacterized protein</fullName>
    </submittedName>
</protein>
<evidence type="ECO:0000313" key="3">
    <source>
        <dbReference type="Proteomes" id="UP000717585"/>
    </source>
</evidence>